<name>A0A653RGW5_BACAB</name>
<sequence>MVLRIRKLKLLSSVPRQEKESLEAVNLAKKLETFII</sequence>
<proteinExistence type="predicted"/>
<gene>
    <name evidence="1" type="ORF">BACI348_40977</name>
</gene>
<evidence type="ECO:0000313" key="1">
    <source>
        <dbReference type="EMBL" id="VXB54942.1"/>
    </source>
</evidence>
<evidence type="ECO:0000313" key="2">
    <source>
        <dbReference type="Proteomes" id="UP000433089"/>
    </source>
</evidence>
<dbReference type="Proteomes" id="UP000433089">
    <property type="component" value="Unassembled WGS sequence"/>
</dbReference>
<dbReference type="EMBL" id="CABWLH010000009">
    <property type="protein sequence ID" value="VXB54942.1"/>
    <property type="molecule type" value="Genomic_DNA"/>
</dbReference>
<accession>A0A653RGW5</accession>
<protein>
    <submittedName>
        <fullName evidence="1">Uncharacterized protein</fullName>
    </submittedName>
</protein>
<organism evidence="1 2">
    <name type="scientific">Bacillus altitudinis</name>
    <dbReference type="NCBI Taxonomy" id="293387"/>
    <lineage>
        <taxon>Bacteria</taxon>
        <taxon>Bacillati</taxon>
        <taxon>Bacillota</taxon>
        <taxon>Bacilli</taxon>
        <taxon>Bacillales</taxon>
        <taxon>Bacillaceae</taxon>
        <taxon>Bacillus</taxon>
    </lineage>
</organism>
<dbReference type="AlphaFoldDB" id="A0A653RGW5"/>
<reference evidence="1 2" key="1">
    <citation type="submission" date="2019-10" db="EMBL/GenBank/DDBJ databases">
        <authorList>
            <person name="Karimi E."/>
        </authorList>
    </citation>
    <scope>NUCLEOTIDE SEQUENCE [LARGE SCALE GENOMIC DNA]</scope>
    <source>
        <strain evidence="1">Bacillus sp. 348</strain>
    </source>
</reference>